<evidence type="ECO:0000313" key="3">
    <source>
        <dbReference type="Proteomes" id="UP000256862"/>
    </source>
</evidence>
<gene>
    <name evidence="2" type="primary">Dml</name>
    <name evidence="2" type="ORF">CO2235_140089</name>
    <name evidence="1" type="ORF">JTE92_20060</name>
</gene>
<dbReference type="PANTHER" id="PTHR42905:SF5">
    <property type="entry name" value="CARBOXYVINYL-CARBOXYPHOSPHONATE PHOSPHORYLMUTASE, CHLOROPLASTIC"/>
    <property type="match status" value="1"/>
</dbReference>
<evidence type="ECO:0000313" key="2">
    <source>
        <dbReference type="EMBL" id="SPC12288.1"/>
    </source>
</evidence>
<dbReference type="InterPro" id="IPR015813">
    <property type="entry name" value="Pyrv/PenolPyrv_kinase-like_dom"/>
</dbReference>
<sequence>MSKSTKQVLRERVAQRNGMLVAGAFNAMSARVVADQGFEAVYLTGAGLTNMHYGAPDLGIIGLRDVANATSRIRDAVELPLIVDADTGFGNAVNVWHSVRVLERAGADAIQLEDQIFPKRCGHFAGKNVAPLPEMLSKIKAAADARRDPDFLIIGRTDARAVEGFDAAIERAQRFAEAGADILFVEAIVDEDEVRKVPQRLPQPLLINIVVGGKTPAVPAAELGRQGYSLVLYANAALQGAVLGMQRALGTLMRDGKLDEDPALLAPFRERQRLVGKPLYDELEQRYQDK</sequence>
<dbReference type="AlphaFoldDB" id="A0A976G8T6"/>
<proteinExistence type="predicted"/>
<protein>
    <submittedName>
        <fullName evidence="2">2,3-dimethylmalate lyase</fullName>
        <ecNumber evidence="2">4.1.3.32</ecNumber>
    </submittedName>
    <submittedName>
        <fullName evidence="1">Oxaloacetate decarboxylase</fullName>
    </submittedName>
</protein>
<dbReference type="CDD" id="cd00377">
    <property type="entry name" value="ICL_PEPM"/>
    <property type="match status" value="1"/>
</dbReference>
<evidence type="ECO:0000313" key="4">
    <source>
        <dbReference type="Proteomes" id="UP000623307"/>
    </source>
</evidence>
<organism evidence="2 3">
    <name type="scientific">Cupriavidus oxalaticus</name>
    <dbReference type="NCBI Taxonomy" id="96344"/>
    <lineage>
        <taxon>Bacteria</taxon>
        <taxon>Pseudomonadati</taxon>
        <taxon>Pseudomonadota</taxon>
        <taxon>Betaproteobacteria</taxon>
        <taxon>Burkholderiales</taxon>
        <taxon>Burkholderiaceae</taxon>
        <taxon>Cupriavidus</taxon>
    </lineage>
</organism>
<reference evidence="2 3" key="1">
    <citation type="submission" date="2018-01" db="EMBL/GenBank/DDBJ databases">
        <authorList>
            <person name="Clerissi C."/>
        </authorList>
    </citation>
    <scope>NUCLEOTIDE SEQUENCE [LARGE SCALE GENOMIC DNA]</scope>
    <source>
        <strain evidence="2">Cupriavidus oxalaticus LMG 2235</strain>
    </source>
</reference>
<dbReference type="OrthoDB" id="9771433at2"/>
<accession>A0A976G8T6</accession>
<dbReference type="EC" id="4.1.3.32" evidence="2"/>
<dbReference type="EMBL" id="CP069812">
    <property type="protein sequence ID" value="QRQ95722.1"/>
    <property type="molecule type" value="Genomic_DNA"/>
</dbReference>
<keyword evidence="4" id="KW-1185">Reference proteome</keyword>
<dbReference type="GeneID" id="303491855"/>
<keyword evidence="2" id="KW-0456">Lyase</keyword>
<dbReference type="GO" id="GO:0047529">
    <property type="term" value="F:2,3-dimethylmalate lyase activity"/>
    <property type="evidence" value="ECO:0007669"/>
    <property type="project" value="UniProtKB-EC"/>
</dbReference>
<dbReference type="RefSeq" id="WP_063238960.1">
    <property type="nucleotide sequence ID" value="NZ_CP069810.1"/>
</dbReference>
<dbReference type="Proteomes" id="UP000623307">
    <property type="component" value="Chromosome 2"/>
</dbReference>
<evidence type="ECO:0000313" key="1">
    <source>
        <dbReference type="EMBL" id="QRQ95722.1"/>
    </source>
</evidence>
<dbReference type="InterPro" id="IPR039556">
    <property type="entry name" value="ICL/PEPM"/>
</dbReference>
<dbReference type="Proteomes" id="UP000256862">
    <property type="component" value="Chromosome CO2235"/>
</dbReference>
<dbReference type="InterPro" id="IPR040442">
    <property type="entry name" value="Pyrv_kinase-like_dom_sf"/>
</dbReference>
<dbReference type="Pfam" id="PF13714">
    <property type="entry name" value="PEP_mutase"/>
    <property type="match status" value="1"/>
</dbReference>
<dbReference type="Gene3D" id="3.20.20.60">
    <property type="entry name" value="Phosphoenolpyruvate-binding domains"/>
    <property type="match status" value="1"/>
</dbReference>
<reference evidence="1 4" key="2">
    <citation type="submission" date="2021-02" db="EMBL/GenBank/DDBJ databases">
        <title>Complete Genome Sequence of Cupriavidus oxalaticus Strain Ox1, a Soil Oxalate-Degrading Species.</title>
        <authorList>
            <person name="Palmieri F."/>
            <person name="Udriet P."/>
            <person name="Deuasquier M."/>
            <person name="Beaudoing E."/>
            <person name="Johnson S.L."/>
            <person name="Davenport K.W."/>
            <person name="Chain P.S."/>
            <person name="Bindschedler S."/>
            <person name="Junier P."/>
        </authorList>
    </citation>
    <scope>NUCLEOTIDE SEQUENCE [LARGE SCALE GENOMIC DNA]</scope>
    <source>
        <strain evidence="1 4">Ox1</strain>
    </source>
</reference>
<dbReference type="PANTHER" id="PTHR42905">
    <property type="entry name" value="PHOSPHOENOLPYRUVATE CARBOXYLASE"/>
    <property type="match status" value="1"/>
</dbReference>
<name>A0A976G8T6_9BURK</name>
<dbReference type="SUPFAM" id="SSF51621">
    <property type="entry name" value="Phosphoenolpyruvate/pyruvate domain"/>
    <property type="match status" value="1"/>
</dbReference>
<dbReference type="EMBL" id="OGUS01000114">
    <property type="protein sequence ID" value="SPC12288.1"/>
    <property type="molecule type" value="Genomic_DNA"/>
</dbReference>